<keyword evidence="10" id="KW-1185">Reference proteome</keyword>
<evidence type="ECO:0000259" key="8">
    <source>
        <dbReference type="SMART" id="SM01060"/>
    </source>
</evidence>
<reference evidence="9 10" key="1">
    <citation type="journal article" date="2016" name="Genome Biol. Evol.">
        <title>Gene Family Evolution Reflects Adaptation to Soil Environmental Stressors in the Genome of the Collembolan Orchesella cincta.</title>
        <authorList>
            <person name="Faddeeva-Vakhrusheva A."/>
            <person name="Derks M.F."/>
            <person name="Anvar S.Y."/>
            <person name="Agamennone V."/>
            <person name="Suring W."/>
            <person name="Smit S."/>
            <person name="van Straalen N.M."/>
            <person name="Roelofs D."/>
        </authorList>
    </citation>
    <scope>NUCLEOTIDE SEQUENCE [LARGE SCALE GENOMIC DNA]</scope>
    <source>
        <tissue evidence="9">Mixed pool</tissue>
    </source>
</reference>
<dbReference type="InterPro" id="IPR018028">
    <property type="entry name" value="Catalase"/>
</dbReference>
<dbReference type="SMART" id="SM01060">
    <property type="entry name" value="Catalase"/>
    <property type="match status" value="1"/>
</dbReference>
<keyword evidence="6" id="KW-0408">Iron</keyword>
<name>A0A1D2MCI7_ORCCI</name>
<proteinExistence type="inferred from homology"/>
<dbReference type="GO" id="GO:0020037">
    <property type="term" value="F:heme binding"/>
    <property type="evidence" value="ECO:0007669"/>
    <property type="project" value="InterPro"/>
</dbReference>
<dbReference type="AlphaFoldDB" id="A0A1D2MCI7"/>
<dbReference type="GO" id="GO:0005739">
    <property type="term" value="C:mitochondrion"/>
    <property type="evidence" value="ECO:0007669"/>
    <property type="project" value="TreeGrafter"/>
</dbReference>
<protein>
    <submittedName>
        <fullName evidence="9">Catalase</fullName>
    </submittedName>
</protein>
<dbReference type="STRING" id="48709.A0A1D2MCI7"/>
<keyword evidence="4" id="KW-0479">Metal-binding</keyword>
<evidence type="ECO:0000256" key="1">
    <source>
        <dbReference type="ARBA" id="ARBA00005329"/>
    </source>
</evidence>
<dbReference type="GO" id="GO:0004096">
    <property type="term" value="F:catalase activity"/>
    <property type="evidence" value="ECO:0007669"/>
    <property type="project" value="InterPro"/>
</dbReference>
<feature type="coiled-coil region" evidence="7">
    <location>
        <begin position="296"/>
        <end position="350"/>
    </location>
</feature>
<comment type="caution">
    <text evidence="9">The sequence shown here is derived from an EMBL/GenBank/DDBJ whole genome shotgun (WGS) entry which is preliminary data.</text>
</comment>
<dbReference type="OrthoDB" id="6880011at2759"/>
<evidence type="ECO:0000256" key="3">
    <source>
        <dbReference type="ARBA" id="ARBA00022617"/>
    </source>
</evidence>
<accession>A0A1D2MCI7</accession>
<keyword evidence="5" id="KW-0560">Oxidoreductase</keyword>
<evidence type="ECO:0000256" key="5">
    <source>
        <dbReference type="ARBA" id="ARBA00023002"/>
    </source>
</evidence>
<keyword evidence="2" id="KW-0575">Peroxidase</keyword>
<comment type="similarity">
    <text evidence="1">Belongs to the catalase family.</text>
</comment>
<keyword evidence="3" id="KW-0349">Heme</keyword>
<dbReference type="PROSITE" id="PS51402">
    <property type="entry name" value="CATALASE_3"/>
    <property type="match status" value="1"/>
</dbReference>
<dbReference type="Gene3D" id="2.40.180.10">
    <property type="entry name" value="Catalase core domain"/>
    <property type="match status" value="1"/>
</dbReference>
<dbReference type="GO" id="GO:0042744">
    <property type="term" value="P:hydrogen peroxide catabolic process"/>
    <property type="evidence" value="ECO:0007669"/>
    <property type="project" value="TreeGrafter"/>
</dbReference>
<dbReference type="InterPro" id="IPR020835">
    <property type="entry name" value="Catalase_sf"/>
</dbReference>
<dbReference type="Pfam" id="PF00199">
    <property type="entry name" value="Catalase"/>
    <property type="match status" value="1"/>
</dbReference>
<dbReference type="OMA" id="WNISPAY"/>
<evidence type="ECO:0000256" key="2">
    <source>
        <dbReference type="ARBA" id="ARBA00022559"/>
    </source>
</evidence>
<dbReference type="GO" id="GO:0046872">
    <property type="term" value="F:metal ion binding"/>
    <property type="evidence" value="ECO:0007669"/>
    <property type="project" value="UniProtKB-KW"/>
</dbReference>
<keyword evidence="7" id="KW-0175">Coiled coil</keyword>
<evidence type="ECO:0000256" key="4">
    <source>
        <dbReference type="ARBA" id="ARBA00022723"/>
    </source>
</evidence>
<dbReference type="EMBL" id="LJIJ01001848">
    <property type="protein sequence ID" value="ODM90690.1"/>
    <property type="molecule type" value="Genomic_DNA"/>
</dbReference>
<dbReference type="InterPro" id="IPR011614">
    <property type="entry name" value="Catalase_core"/>
</dbReference>
<dbReference type="GO" id="GO:0005777">
    <property type="term" value="C:peroxisome"/>
    <property type="evidence" value="ECO:0007669"/>
    <property type="project" value="TreeGrafter"/>
</dbReference>
<dbReference type="SUPFAM" id="SSF56634">
    <property type="entry name" value="Heme-dependent catalase-like"/>
    <property type="match status" value="1"/>
</dbReference>
<evidence type="ECO:0000313" key="10">
    <source>
        <dbReference type="Proteomes" id="UP000094527"/>
    </source>
</evidence>
<dbReference type="PANTHER" id="PTHR11465">
    <property type="entry name" value="CATALASE"/>
    <property type="match status" value="1"/>
</dbReference>
<feature type="domain" description="Catalase core" evidence="8">
    <location>
        <begin position="1"/>
        <end position="251"/>
    </location>
</feature>
<evidence type="ECO:0000313" key="9">
    <source>
        <dbReference type="EMBL" id="ODM90690.1"/>
    </source>
</evidence>
<dbReference type="GO" id="GO:0042542">
    <property type="term" value="P:response to hydrogen peroxide"/>
    <property type="evidence" value="ECO:0007669"/>
    <property type="project" value="TreeGrafter"/>
</dbReference>
<gene>
    <name evidence="9" type="ORF">Ocin01_15994</name>
</gene>
<evidence type="ECO:0000256" key="6">
    <source>
        <dbReference type="ARBA" id="ARBA00023004"/>
    </source>
</evidence>
<dbReference type="Proteomes" id="UP000094527">
    <property type="component" value="Unassembled WGS sequence"/>
</dbReference>
<sequence length="360" mass="41627">MSRSRKRNPKTHLKSQDMWWDFVSLRPETTFHTLLLFSDIGRAHGYRRMNGSSVHAYKMVNSQGEVVYGKIHWKTEQPAPPMTFQEAKDLLGPQPDYFTQDLYDSIENKNFPSWILYFQVMTVEEINAYPRNPFDITRNWRVEDYPLIEVGRFTLDRNPVNFFAEVEQVGMNVANLVPGIEPSPDRMLHGRMFGYADAIIYRQGTNWPQIPINRPAPGVEINSYQRDGAACYGDNGGGAPNYYPNSFGGHVPSQAAEHVSFSVEGVVDRFDVPEGDDEFIEARMWLERDMGPEERRRTAEAIADRLKDAREEIRERVFKNNWEPIDQQFADQIRREVEVALRNAANNNNNSSLRKMKGKK</sequence>
<dbReference type="PRINTS" id="PR00067">
    <property type="entry name" value="CATALASE"/>
</dbReference>
<evidence type="ECO:0000256" key="7">
    <source>
        <dbReference type="SAM" id="Coils"/>
    </source>
</evidence>
<organism evidence="9 10">
    <name type="scientific">Orchesella cincta</name>
    <name type="common">Springtail</name>
    <name type="synonym">Podura cincta</name>
    <dbReference type="NCBI Taxonomy" id="48709"/>
    <lineage>
        <taxon>Eukaryota</taxon>
        <taxon>Metazoa</taxon>
        <taxon>Ecdysozoa</taxon>
        <taxon>Arthropoda</taxon>
        <taxon>Hexapoda</taxon>
        <taxon>Collembola</taxon>
        <taxon>Entomobryomorpha</taxon>
        <taxon>Entomobryoidea</taxon>
        <taxon>Orchesellidae</taxon>
        <taxon>Orchesellinae</taxon>
        <taxon>Orchesella</taxon>
    </lineage>
</organism>
<dbReference type="PANTHER" id="PTHR11465:SF9">
    <property type="entry name" value="CATALASE"/>
    <property type="match status" value="1"/>
</dbReference>